<organism evidence="2 3">
    <name type="scientific">Hyaloscypha bicolor E</name>
    <dbReference type="NCBI Taxonomy" id="1095630"/>
    <lineage>
        <taxon>Eukaryota</taxon>
        <taxon>Fungi</taxon>
        <taxon>Dikarya</taxon>
        <taxon>Ascomycota</taxon>
        <taxon>Pezizomycotina</taxon>
        <taxon>Leotiomycetes</taxon>
        <taxon>Helotiales</taxon>
        <taxon>Hyaloscyphaceae</taxon>
        <taxon>Hyaloscypha</taxon>
        <taxon>Hyaloscypha bicolor</taxon>
    </lineage>
</organism>
<dbReference type="STRING" id="1095630.A0A2J6TKR3"/>
<dbReference type="AlphaFoldDB" id="A0A2J6TKR3"/>
<dbReference type="Proteomes" id="UP000235371">
    <property type="component" value="Unassembled WGS sequence"/>
</dbReference>
<dbReference type="Pfam" id="PF06985">
    <property type="entry name" value="HET"/>
    <property type="match status" value="1"/>
</dbReference>
<dbReference type="EMBL" id="KZ613780">
    <property type="protein sequence ID" value="PMD63604.1"/>
    <property type="molecule type" value="Genomic_DNA"/>
</dbReference>
<sequence>MHLKGSPAARAIAKRPLPCPSDSDAAFNWVKSEIRSCDRTHIPCRFSVDRQAIGHPDDQILPTRIIDLTENDISGSLRLIETHGQKRGRWAALSHCWGDPKASPLKTTSATLAQHLEEIPLSALPETFLDAIRITRKLGLRYIWIDSICIVQDDERDWLKEASLMGNIYQRAYVTIAASDSPNSLHGCFNRRWYSTLSLQSLELPFYSCHGSTGALRRRGTFAASIESDDTGLKDAVLQSRGWITQEWILSRRIIHYRQNHIFWCCRVHGVKDSGQEFEDVIYNWNMSGVSWNDVVERHSDRAFTFAKDKLISLDGLATALKHMVERWRRHFHGEYRFGIWSETLPNCLFWIPVGIHADPHMAHVPTWSWA</sequence>
<reference evidence="2 3" key="1">
    <citation type="submission" date="2016-04" db="EMBL/GenBank/DDBJ databases">
        <title>A degradative enzymes factory behind the ericoid mycorrhizal symbiosis.</title>
        <authorList>
            <consortium name="DOE Joint Genome Institute"/>
            <person name="Martino E."/>
            <person name="Morin E."/>
            <person name="Grelet G."/>
            <person name="Kuo A."/>
            <person name="Kohler A."/>
            <person name="Daghino S."/>
            <person name="Barry K."/>
            <person name="Choi C."/>
            <person name="Cichocki N."/>
            <person name="Clum A."/>
            <person name="Copeland A."/>
            <person name="Hainaut M."/>
            <person name="Haridas S."/>
            <person name="Labutti K."/>
            <person name="Lindquist E."/>
            <person name="Lipzen A."/>
            <person name="Khouja H.-R."/>
            <person name="Murat C."/>
            <person name="Ohm R."/>
            <person name="Olson A."/>
            <person name="Spatafora J."/>
            <person name="Veneault-Fourrey C."/>
            <person name="Henrissat B."/>
            <person name="Grigoriev I."/>
            <person name="Martin F."/>
            <person name="Perotto S."/>
        </authorList>
    </citation>
    <scope>NUCLEOTIDE SEQUENCE [LARGE SCALE GENOMIC DNA]</scope>
    <source>
        <strain evidence="2 3">E</strain>
    </source>
</reference>
<dbReference type="OrthoDB" id="3523692at2759"/>
<evidence type="ECO:0000313" key="2">
    <source>
        <dbReference type="EMBL" id="PMD63604.1"/>
    </source>
</evidence>
<name>A0A2J6TKR3_9HELO</name>
<feature type="non-terminal residue" evidence="2">
    <location>
        <position position="371"/>
    </location>
</feature>
<evidence type="ECO:0000259" key="1">
    <source>
        <dbReference type="Pfam" id="PF06985"/>
    </source>
</evidence>
<keyword evidence="3" id="KW-1185">Reference proteome</keyword>
<dbReference type="InterPro" id="IPR010730">
    <property type="entry name" value="HET"/>
</dbReference>
<accession>A0A2J6TKR3</accession>
<dbReference type="InParanoid" id="A0A2J6TKR3"/>
<protein>
    <submittedName>
        <fullName evidence="2">HET-domain-containing protein</fullName>
    </submittedName>
</protein>
<dbReference type="GeneID" id="36582293"/>
<feature type="domain" description="Heterokaryon incompatibility" evidence="1">
    <location>
        <begin position="90"/>
        <end position="247"/>
    </location>
</feature>
<dbReference type="PANTHER" id="PTHR33112:SF16">
    <property type="entry name" value="HETEROKARYON INCOMPATIBILITY DOMAIN-CONTAINING PROTEIN"/>
    <property type="match status" value="1"/>
</dbReference>
<evidence type="ECO:0000313" key="3">
    <source>
        <dbReference type="Proteomes" id="UP000235371"/>
    </source>
</evidence>
<dbReference type="RefSeq" id="XP_024740508.1">
    <property type="nucleotide sequence ID" value="XM_024874213.1"/>
</dbReference>
<gene>
    <name evidence="2" type="ORF">K444DRAFT_522530</name>
</gene>
<dbReference type="PANTHER" id="PTHR33112">
    <property type="entry name" value="DOMAIN PROTEIN, PUTATIVE-RELATED"/>
    <property type="match status" value="1"/>
</dbReference>
<proteinExistence type="predicted"/>